<evidence type="ECO:0000313" key="1">
    <source>
        <dbReference type="EMBL" id="GJN20227.1"/>
    </source>
</evidence>
<proteinExistence type="predicted"/>
<name>A0AAV5ECJ4_ELECO</name>
<reference evidence="1" key="2">
    <citation type="submission" date="2021-12" db="EMBL/GenBank/DDBJ databases">
        <title>Resequencing data analysis of finger millet.</title>
        <authorList>
            <person name="Hatakeyama M."/>
            <person name="Aluri S."/>
            <person name="Balachadran M.T."/>
            <person name="Sivarajan S.R."/>
            <person name="Poveda L."/>
            <person name="Shimizu-Inatsugi R."/>
            <person name="Schlapbach R."/>
            <person name="Sreeman S.M."/>
            <person name="Shimizu K.K."/>
        </authorList>
    </citation>
    <scope>NUCLEOTIDE SEQUENCE</scope>
</reference>
<gene>
    <name evidence="1" type="primary">gb07578</name>
    <name evidence="1" type="ORF">PR202_gb07578</name>
</gene>
<evidence type="ECO:0000313" key="2">
    <source>
        <dbReference type="Proteomes" id="UP001054889"/>
    </source>
</evidence>
<dbReference type="PROSITE" id="PS51257">
    <property type="entry name" value="PROKAR_LIPOPROTEIN"/>
    <property type="match status" value="1"/>
</dbReference>
<accession>A0AAV5ECJ4</accession>
<evidence type="ECO:0008006" key="3">
    <source>
        <dbReference type="Google" id="ProtNLM"/>
    </source>
</evidence>
<sequence length="107" mass="11676">MAPSCRISASCSSSAWGTSSVSSCCWSWSWREGRSGGDVAARRERWYRETRLVATTDSSSSAFSRWFRYRPPPHGQPTPAPPVPVEAEVTVVFLIAGAPGEENVGRI</sequence>
<keyword evidence="2" id="KW-1185">Reference proteome</keyword>
<dbReference type="EMBL" id="BQKI01000074">
    <property type="protein sequence ID" value="GJN20227.1"/>
    <property type="molecule type" value="Genomic_DNA"/>
</dbReference>
<organism evidence="1 2">
    <name type="scientific">Eleusine coracana subsp. coracana</name>
    <dbReference type="NCBI Taxonomy" id="191504"/>
    <lineage>
        <taxon>Eukaryota</taxon>
        <taxon>Viridiplantae</taxon>
        <taxon>Streptophyta</taxon>
        <taxon>Embryophyta</taxon>
        <taxon>Tracheophyta</taxon>
        <taxon>Spermatophyta</taxon>
        <taxon>Magnoliopsida</taxon>
        <taxon>Liliopsida</taxon>
        <taxon>Poales</taxon>
        <taxon>Poaceae</taxon>
        <taxon>PACMAD clade</taxon>
        <taxon>Chloridoideae</taxon>
        <taxon>Cynodonteae</taxon>
        <taxon>Eleusininae</taxon>
        <taxon>Eleusine</taxon>
    </lineage>
</organism>
<dbReference type="AlphaFoldDB" id="A0AAV5ECJ4"/>
<reference evidence="1" key="1">
    <citation type="journal article" date="2018" name="DNA Res.">
        <title>Multiple hybrid de novo genome assembly of finger millet, an orphan allotetraploid crop.</title>
        <authorList>
            <person name="Hatakeyama M."/>
            <person name="Aluri S."/>
            <person name="Balachadran M.T."/>
            <person name="Sivarajan S.R."/>
            <person name="Patrignani A."/>
            <person name="Gruter S."/>
            <person name="Poveda L."/>
            <person name="Shimizu-Inatsugi R."/>
            <person name="Baeten J."/>
            <person name="Francoijs K.J."/>
            <person name="Nataraja K.N."/>
            <person name="Reddy Y.A.N."/>
            <person name="Phadnis S."/>
            <person name="Ravikumar R.L."/>
            <person name="Schlapbach R."/>
            <person name="Sreeman S.M."/>
            <person name="Shimizu K.K."/>
        </authorList>
    </citation>
    <scope>NUCLEOTIDE SEQUENCE</scope>
</reference>
<dbReference type="Proteomes" id="UP001054889">
    <property type="component" value="Unassembled WGS sequence"/>
</dbReference>
<comment type="caution">
    <text evidence="1">The sequence shown here is derived from an EMBL/GenBank/DDBJ whole genome shotgun (WGS) entry which is preliminary data.</text>
</comment>
<protein>
    <recommendedName>
        <fullName evidence="3">Secreted protein</fullName>
    </recommendedName>
</protein>